<dbReference type="GeneID" id="100378877"/>
<evidence type="ECO:0000313" key="11">
    <source>
        <dbReference type="Proteomes" id="UP000694865"/>
    </source>
</evidence>
<dbReference type="PANTHER" id="PTHR14647:SF87">
    <property type="entry name" value="PUTATIVE-RELATED"/>
    <property type="match status" value="1"/>
</dbReference>
<evidence type="ECO:0000256" key="2">
    <source>
        <dbReference type="ARBA" id="ARBA00008124"/>
    </source>
</evidence>
<feature type="transmembrane region" description="Helical" evidence="10">
    <location>
        <begin position="7"/>
        <end position="31"/>
    </location>
</feature>
<name>A0ABM0MJX6_SACKO</name>
<keyword evidence="9" id="KW-0325">Glycoprotein</keyword>
<evidence type="ECO:0000256" key="8">
    <source>
        <dbReference type="ARBA" id="ARBA00023136"/>
    </source>
</evidence>
<evidence type="ECO:0000256" key="6">
    <source>
        <dbReference type="ARBA" id="ARBA00022989"/>
    </source>
</evidence>
<dbReference type="RefSeq" id="XP_006820317.1">
    <property type="nucleotide sequence ID" value="XM_006820254.1"/>
</dbReference>
<gene>
    <name evidence="12" type="primary">LOC100378877</name>
</gene>
<protein>
    <submittedName>
        <fullName evidence="12">Galactosylceramide sulfotransferase-like</fullName>
    </submittedName>
</protein>
<keyword evidence="8 10" id="KW-0472">Membrane</keyword>
<dbReference type="SUPFAM" id="SSF52540">
    <property type="entry name" value="P-loop containing nucleoside triphosphate hydrolases"/>
    <property type="match status" value="1"/>
</dbReference>
<dbReference type="Pfam" id="PF06990">
    <property type="entry name" value="Gal-3-0_sulfotr"/>
    <property type="match status" value="1"/>
</dbReference>
<evidence type="ECO:0000256" key="1">
    <source>
        <dbReference type="ARBA" id="ARBA00004323"/>
    </source>
</evidence>
<keyword evidence="5" id="KW-0735">Signal-anchor</keyword>
<evidence type="ECO:0000256" key="5">
    <source>
        <dbReference type="ARBA" id="ARBA00022968"/>
    </source>
</evidence>
<keyword evidence="6 10" id="KW-1133">Transmembrane helix</keyword>
<reference evidence="12" key="1">
    <citation type="submission" date="2025-08" db="UniProtKB">
        <authorList>
            <consortium name="RefSeq"/>
        </authorList>
    </citation>
    <scope>IDENTIFICATION</scope>
    <source>
        <tissue evidence="12">Testes</tissue>
    </source>
</reference>
<evidence type="ECO:0000256" key="3">
    <source>
        <dbReference type="ARBA" id="ARBA00022679"/>
    </source>
</evidence>
<organism evidence="11 12">
    <name type="scientific">Saccoglossus kowalevskii</name>
    <name type="common">Acorn worm</name>
    <dbReference type="NCBI Taxonomy" id="10224"/>
    <lineage>
        <taxon>Eukaryota</taxon>
        <taxon>Metazoa</taxon>
        <taxon>Hemichordata</taxon>
        <taxon>Enteropneusta</taxon>
        <taxon>Harrimaniidae</taxon>
        <taxon>Saccoglossus</taxon>
    </lineage>
</organism>
<keyword evidence="7" id="KW-0333">Golgi apparatus</keyword>
<evidence type="ECO:0000313" key="12">
    <source>
        <dbReference type="RefSeq" id="XP_006820317.1"/>
    </source>
</evidence>
<evidence type="ECO:0000256" key="4">
    <source>
        <dbReference type="ARBA" id="ARBA00022692"/>
    </source>
</evidence>
<keyword evidence="4 10" id="KW-0812">Transmembrane</keyword>
<dbReference type="InterPro" id="IPR027417">
    <property type="entry name" value="P-loop_NTPase"/>
</dbReference>
<evidence type="ECO:0000256" key="9">
    <source>
        <dbReference type="ARBA" id="ARBA00023180"/>
    </source>
</evidence>
<comment type="similarity">
    <text evidence="2">Belongs to the galactose-3-O-sulfotransferase family.</text>
</comment>
<dbReference type="Gene3D" id="3.40.50.300">
    <property type="entry name" value="P-loop containing nucleotide triphosphate hydrolases"/>
    <property type="match status" value="1"/>
</dbReference>
<evidence type="ECO:0000256" key="7">
    <source>
        <dbReference type="ARBA" id="ARBA00023034"/>
    </source>
</evidence>
<accession>A0ABM0MJX6</accession>
<dbReference type="Proteomes" id="UP000694865">
    <property type="component" value="Unplaced"/>
</dbReference>
<sequence length="430" mass="49977">MTVTRKFIIIAVFVVLCLVTTVEYGVLFIPFTVKKWTTLKKNISLTLYELNSNNTVRRTPQVTSDQWLNSNTSVTGASQTSNDQWYEACDAPKTKVVFLKTYKTASTTVSSILTRFGLSHSLSFVLPAHHPPGYFSSTIRFNSGMARHLLPPLPGTSYSMFVSHVPFNKTATINIIQNATYITILRHPVATYESIFGFFNISDALDLYKKQDPFGSFLSNTNQYMNRTMSDYHRSLLRNRQMFDLGLDPENSYNETLVDHAIQKATNDFDLVMIAEYFDESLILLKKLLCWEFEDIVYIQQNTRNDQLRSRLDDWKRQRILEINSADLKLYQHFNNTFWLKVKAYGDSFDEDLATFRDMLKKVHSECLDEGRFVIDYSNRRNRTLIKPNSPSYCKMIESWGFDEIAAKQTPKKKRVTVRKQYHMVKKTRT</sequence>
<proteinExistence type="inferred from homology"/>
<comment type="subcellular location">
    <subcellularLocation>
        <location evidence="1">Golgi apparatus membrane</location>
        <topology evidence="1">Single-pass type II membrane protein</topology>
    </subcellularLocation>
</comment>
<keyword evidence="11" id="KW-1185">Reference proteome</keyword>
<dbReference type="PANTHER" id="PTHR14647">
    <property type="entry name" value="GALACTOSE-3-O-SULFOTRANSFERASE"/>
    <property type="match status" value="1"/>
</dbReference>
<evidence type="ECO:0000256" key="10">
    <source>
        <dbReference type="SAM" id="Phobius"/>
    </source>
</evidence>
<dbReference type="InterPro" id="IPR009729">
    <property type="entry name" value="Gal-3-0_sulfotransfrase"/>
</dbReference>
<keyword evidence="3" id="KW-0808">Transferase</keyword>